<dbReference type="InterPro" id="IPR036394">
    <property type="entry name" value="Ribosomal_uL22_sf"/>
</dbReference>
<dbReference type="EMBL" id="UINC01044356">
    <property type="protein sequence ID" value="SVB49702.1"/>
    <property type="molecule type" value="Genomic_DNA"/>
</dbReference>
<dbReference type="GO" id="GO:0022625">
    <property type="term" value="C:cytosolic large ribosomal subunit"/>
    <property type="evidence" value="ECO:0007669"/>
    <property type="project" value="TreeGrafter"/>
</dbReference>
<dbReference type="Pfam" id="PF00237">
    <property type="entry name" value="Ribosomal_L22"/>
    <property type="match status" value="1"/>
</dbReference>
<dbReference type="InterPro" id="IPR047867">
    <property type="entry name" value="Ribosomal_uL22_bac/org-type"/>
</dbReference>
<evidence type="ECO:0000256" key="2">
    <source>
        <dbReference type="ARBA" id="ARBA00022730"/>
    </source>
</evidence>
<keyword evidence="4" id="KW-0689">Ribosomal protein</keyword>
<dbReference type="GO" id="GO:0003735">
    <property type="term" value="F:structural constituent of ribosome"/>
    <property type="evidence" value="ECO:0007669"/>
    <property type="project" value="InterPro"/>
</dbReference>
<dbReference type="PROSITE" id="PS00464">
    <property type="entry name" value="RIBOSOMAL_L22"/>
    <property type="match status" value="1"/>
</dbReference>
<name>A0A382EH97_9ZZZZ</name>
<dbReference type="CDD" id="cd00336">
    <property type="entry name" value="Ribosomal_L22"/>
    <property type="match status" value="1"/>
</dbReference>
<sequence>MNTKDNEAYAVLKNMRVSPSKANIVLEMIRGRKASEALNILKFSQRAIAKDISKVLHSAISNAENNHQLDIDILKVSDAYCGKGMVMKRWRPRAKGRAGRINKFFTHVTIRVAEVQKAGESKEK</sequence>
<comment type="similarity">
    <text evidence="1">Belongs to the universal ribosomal protein uL22 family.</text>
</comment>
<gene>
    <name evidence="6" type="ORF">METZ01_LOCUS202556</name>
</gene>
<reference evidence="6" key="1">
    <citation type="submission" date="2018-05" db="EMBL/GenBank/DDBJ databases">
        <authorList>
            <person name="Lanie J.A."/>
            <person name="Ng W.-L."/>
            <person name="Kazmierczak K.M."/>
            <person name="Andrzejewski T.M."/>
            <person name="Davidsen T.M."/>
            <person name="Wayne K.J."/>
            <person name="Tettelin H."/>
            <person name="Glass J.I."/>
            <person name="Rusch D."/>
            <person name="Podicherti R."/>
            <person name="Tsui H.-C.T."/>
            <person name="Winkler M.E."/>
        </authorList>
    </citation>
    <scope>NUCLEOTIDE SEQUENCE</scope>
</reference>
<dbReference type="PANTHER" id="PTHR13501:SF8">
    <property type="entry name" value="LARGE RIBOSOMAL SUBUNIT PROTEIN UL22M"/>
    <property type="match status" value="1"/>
</dbReference>
<proteinExistence type="inferred from homology"/>
<dbReference type="GO" id="GO:0006412">
    <property type="term" value="P:translation"/>
    <property type="evidence" value="ECO:0007669"/>
    <property type="project" value="InterPro"/>
</dbReference>
<dbReference type="Gene3D" id="3.90.470.10">
    <property type="entry name" value="Ribosomal protein L22/L17"/>
    <property type="match status" value="1"/>
</dbReference>
<organism evidence="6">
    <name type="scientific">marine metagenome</name>
    <dbReference type="NCBI Taxonomy" id="408172"/>
    <lineage>
        <taxon>unclassified sequences</taxon>
        <taxon>metagenomes</taxon>
        <taxon>ecological metagenomes</taxon>
    </lineage>
</organism>
<keyword evidence="5" id="KW-0687">Ribonucleoprotein</keyword>
<dbReference type="InterPro" id="IPR005727">
    <property type="entry name" value="Ribosomal_uL22_bac/chlpt-type"/>
</dbReference>
<dbReference type="InterPro" id="IPR001063">
    <property type="entry name" value="Ribosomal_uL22"/>
</dbReference>
<dbReference type="HAMAP" id="MF_01331_B">
    <property type="entry name" value="Ribosomal_uL22_B"/>
    <property type="match status" value="1"/>
</dbReference>
<evidence type="ECO:0000256" key="5">
    <source>
        <dbReference type="ARBA" id="ARBA00023274"/>
    </source>
</evidence>
<keyword evidence="3" id="KW-0694">RNA-binding</keyword>
<evidence type="ECO:0000256" key="4">
    <source>
        <dbReference type="ARBA" id="ARBA00022980"/>
    </source>
</evidence>
<dbReference type="AlphaFoldDB" id="A0A382EH97"/>
<protein>
    <recommendedName>
        <fullName evidence="7">50S ribosomal protein L22</fullName>
    </recommendedName>
</protein>
<keyword evidence="2" id="KW-0699">rRNA-binding</keyword>
<evidence type="ECO:0008006" key="7">
    <source>
        <dbReference type="Google" id="ProtNLM"/>
    </source>
</evidence>
<dbReference type="GO" id="GO:0019843">
    <property type="term" value="F:rRNA binding"/>
    <property type="evidence" value="ECO:0007669"/>
    <property type="project" value="UniProtKB-KW"/>
</dbReference>
<evidence type="ECO:0000256" key="3">
    <source>
        <dbReference type="ARBA" id="ARBA00022884"/>
    </source>
</evidence>
<evidence type="ECO:0000313" key="6">
    <source>
        <dbReference type="EMBL" id="SVB49702.1"/>
    </source>
</evidence>
<dbReference type="InterPro" id="IPR018260">
    <property type="entry name" value="Ribosomal_uL22_CS"/>
</dbReference>
<evidence type="ECO:0000256" key="1">
    <source>
        <dbReference type="ARBA" id="ARBA00009451"/>
    </source>
</evidence>
<dbReference type="PANTHER" id="PTHR13501">
    <property type="entry name" value="CHLOROPLAST 50S RIBOSOMAL PROTEIN L22-RELATED"/>
    <property type="match status" value="1"/>
</dbReference>
<dbReference type="NCBIfam" id="TIGR01044">
    <property type="entry name" value="rplV_bact"/>
    <property type="match status" value="1"/>
</dbReference>
<dbReference type="SUPFAM" id="SSF54843">
    <property type="entry name" value="Ribosomal protein L22"/>
    <property type="match status" value="1"/>
</dbReference>
<accession>A0A382EH97</accession>